<name>A0A0C3QEX4_9AGAM</name>
<dbReference type="OrthoDB" id="10586360at2759"/>
<feature type="region of interest" description="Disordered" evidence="1">
    <location>
        <begin position="84"/>
        <end position="104"/>
    </location>
</feature>
<gene>
    <name evidence="2" type="ORF">M407DRAFT_26882</name>
</gene>
<protein>
    <submittedName>
        <fullName evidence="2">Uncharacterized protein</fullName>
    </submittedName>
</protein>
<proteinExistence type="predicted"/>
<reference evidence="2 3" key="1">
    <citation type="submission" date="2014-04" db="EMBL/GenBank/DDBJ databases">
        <authorList>
            <consortium name="DOE Joint Genome Institute"/>
            <person name="Kuo A."/>
            <person name="Girlanda M."/>
            <person name="Perotto S."/>
            <person name="Kohler A."/>
            <person name="Nagy L.G."/>
            <person name="Floudas D."/>
            <person name="Copeland A."/>
            <person name="Barry K.W."/>
            <person name="Cichocki N."/>
            <person name="Veneault-Fourrey C."/>
            <person name="LaButti K."/>
            <person name="Lindquist E.A."/>
            <person name="Lipzen A."/>
            <person name="Lundell T."/>
            <person name="Morin E."/>
            <person name="Murat C."/>
            <person name="Sun H."/>
            <person name="Tunlid A."/>
            <person name="Henrissat B."/>
            <person name="Grigoriev I.V."/>
            <person name="Hibbett D.S."/>
            <person name="Martin F."/>
            <person name="Nordberg H.P."/>
            <person name="Cantor M.N."/>
            <person name="Hua S.X."/>
        </authorList>
    </citation>
    <scope>NUCLEOTIDE SEQUENCE [LARGE SCALE GENOMIC DNA]</scope>
    <source>
        <strain evidence="2 3">MUT 4182</strain>
    </source>
</reference>
<dbReference type="AlphaFoldDB" id="A0A0C3QEX4"/>
<sequence length="329" mass="36681">MSPLLVIFNSDDMPFLVFLQSLQQLMEKKETTRQEYDKNKQDILPTHLYGRALRFYESLDESCHSEWNQLVAALQNRFPGAPDNGINSLSATPRSPTSAHGISTPAAVAPVTVTSLASRSGSSETNTGKLLPSKIAHSVTNLTQRLQSVSISRPLMPSAENLSPQVEVFSFFLEHGGTAWTKSSTPITRLVNIDYRDYKAVAAASKGPLLVISHHDAKTHRVGFTWAVNFGVWNMTLHHDVSGPKSVKFTRVLGDRGVVPERVARCEPDCLMGFLRDTRDKAWGRGPQTARPGKYTIKSYIRAQFPGERRGRFQLDYGVVKWKIELLKT</sequence>
<evidence type="ECO:0000313" key="2">
    <source>
        <dbReference type="EMBL" id="KIO23679.1"/>
    </source>
</evidence>
<dbReference type="Proteomes" id="UP000054248">
    <property type="component" value="Unassembled WGS sequence"/>
</dbReference>
<reference evidence="3" key="2">
    <citation type="submission" date="2015-01" db="EMBL/GenBank/DDBJ databases">
        <title>Evolutionary Origins and Diversification of the Mycorrhizal Mutualists.</title>
        <authorList>
            <consortium name="DOE Joint Genome Institute"/>
            <consortium name="Mycorrhizal Genomics Consortium"/>
            <person name="Kohler A."/>
            <person name="Kuo A."/>
            <person name="Nagy L.G."/>
            <person name="Floudas D."/>
            <person name="Copeland A."/>
            <person name="Barry K.W."/>
            <person name="Cichocki N."/>
            <person name="Veneault-Fourrey C."/>
            <person name="LaButti K."/>
            <person name="Lindquist E.A."/>
            <person name="Lipzen A."/>
            <person name="Lundell T."/>
            <person name="Morin E."/>
            <person name="Murat C."/>
            <person name="Riley R."/>
            <person name="Ohm R."/>
            <person name="Sun H."/>
            <person name="Tunlid A."/>
            <person name="Henrissat B."/>
            <person name="Grigoriev I.V."/>
            <person name="Hibbett D.S."/>
            <person name="Martin F."/>
        </authorList>
    </citation>
    <scope>NUCLEOTIDE SEQUENCE [LARGE SCALE GENOMIC DNA]</scope>
    <source>
        <strain evidence="3">MUT 4182</strain>
    </source>
</reference>
<accession>A0A0C3QEX4</accession>
<dbReference type="HOGENOM" id="CLU_073163_0_0_1"/>
<feature type="compositionally biased region" description="Polar residues" evidence="1">
    <location>
        <begin position="85"/>
        <end position="101"/>
    </location>
</feature>
<evidence type="ECO:0000313" key="3">
    <source>
        <dbReference type="Proteomes" id="UP000054248"/>
    </source>
</evidence>
<dbReference type="EMBL" id="KN823079">
    <property type="protein sequence ID" value="KIO23679.1"/>
    <property type="molecule type" value="Genomic_DNA"/>
</dbReference>
<organism evidence="2 3">
    <name type="scientific">Tulasnella calospora MUT 4182</name>
    <dbReference type="NCBI Taxonomy" id="1051891"/>
    <lineage>
        <taxon>Eukaryota</taxon>
        <taxon>Fungi</taxon>
        <taxon>Dikarya</taxon>
        <taxon>Basidiomycota</taxon>
        <taxon>Agaricomycotina</taxon>
        <taxon>Agaricomycetes</taxon>
        <taxon>Cantharellales</taxon>
        <taxon>Tulasnellaceae</taxon>
        <taxon>Tulasnella</taxon>
    </lineage>
</organism>
<evidence type="ECO:0000256" key="1">
    <source>
        <dbReference type="SAM" id="MobiDB-lite"/>
    </source>
</evidence>
<keyword evidence="3" id="KW-1185">Reference proteome</keyword>